<comment type="similarity">
    <text evidence="1">Belongs to the plant LTP family.</text>
</comment>
<name>A0AAP0HE79_9MAGN</name>
<feature type="region of interest" description="Disordered" evidence="5">
    <location>
        <begin position="130"/>
        <end position="198"/>
    </location>
</feature>
<evidence type="ECO:0000256" key="2">
    <source>
        <dbReference type="ARBA" id="ARBA00022729"/>
    </source>
</evidence>
<dbReference type="SUPFAM" id="SSF47699">
    <property type="entry name" value="Bifunctional inhibitor/lipid-transfer protein/seed storage 2S albumin"/>
    <property type="match status" value="1"/>
</dbReference>
<dbReference type="InterPro" id="IPR016140">
    <property type="entry name" value="Bifunc_inhib/LTP/seed_store"/>
</dbReference>
<comment type="caution">
    <text evidence="7">The sequence shown here is derived from an EMBL/GenBank/DDBJ whole genome shotgun (WGS) entry which is preliminary data.</text>
</comment>
<dbReference type="Pfam" id="PF14368">
    <property type="entry name" value="LTP_2"/>
    <property type="match status" value="1"/>
</dbReference>
<protein>
    <recommendedName>
        <fullName evidence="6">Bifunctional inhibitor/plant lipid transfer protein/seed storage helical domain-containing protein</fullName>
    </recommendedName>
</protein>
<keyword evidence="8" id="KW-1185">Reference proteome</keyword>
<accession>A0AAP0HE79</accession>
<dbReference type="EMBL" id="JBBNAG010000013">
    <property type="protein sequence ID" value="KAK9083804.1"/>
    <property type="molecule type" value="Genomic_DNA"/>
</dbReference>
<organism evidence="7 8">
    <name type="scientific">Stephania cephalantha</name>
    <dbReference type="NCBI Taxonomy" id="152367"/>
    <lineage>
        <taxon>Eukaryota</taxon>
        <taxon>Viridiplantae</taxon>
        <taxon>Streptophyta</taxon>
        <taxon>Embryophyta</taxon>
        <taxon>Tracheophyta</taxon>
        <taxon>Spermatophyta</taxon>
        <taxon>Magnoliopsida</taxon>
        <taxon>Ranunculales</taxon>
        <taxon>Menispermaceae</taxon>
        <taxon>Menispermoideae</taxon>
        <taxon>Cissampelideae</taxon>
        <taxon>Stephania</taxon>
    </lineage>
</organism>
<reference evidence="7 8" key="1">
    <citation type="submission" date="2024-01" db="EMBL/GenBank/DDBJ databases">
        <title>Genome assemblies of Stephania.</title>
        <authorList>
            <person name="Yang L."/>
        </authorList>
    </citation>
    <scope>NUCLEOTIDE SEQUENCE [LARGE SCALE GENOMIC DNA]</scope>
    <source>
        <strain evidence="7">JXDWG</strain>
        <tissue evidence="7">Leaf</tissue>
    </source>
</reference>
<keyword evidence="4" id="KW-0325">Glycoprotein</keyword>
<evidence type="ECO:0000313" key="8">
    <source>
        <dbReference type="Proteomes" id="UP001419268"/>
    </source>
</evidence>
<gene>
    <name evidence="7" type="ORF">Scep_030275</name>
</gene>
<feature type="domain" description="Bifunctional inhibitor/plant lipid transfer protein/seed storage helical" evidence="6">
    <location>
        <begin position="41"/>
        <end position="121"/>
    </location>
</feature>
<feature type="compositionally biased region" description="Polar residues" evidence="5">
    <location>
        <begin position="135"/>
        <end position="177"/>
    </location>
</feature>
<evidence type="ECO:0000256" key="5">
    <source>
        <dbReference type="SAM" id="MobiDB-lite"/>
    </source>
</evidence>
<dbReference type="AlphaFoldDB" id="A0AAP0HE79"/>
<keyword evidence="3" id="KW-1015">Disulfide bond</keyword>
<proteinExistence type="inferred from homology"/>
<dbReference type="SMART" id="SM00499">
    <property type="entry name" value="AAI"/>
    <property type="match status" value="1"/>
</dbReference>
<evidence type="ECO:0000256" key="4">
    <source>
        <dbReference type="ARBA" id="ARBA00023180"/>
    </source>
</evidence>
<dbReference type="InterPro" id="IPR036312">
    <property type="entry name" value="Bifun_inhib/LTP/seed_sf"/>
</dbReference>
<evidence type="ECO:0000313" key="7">
    <source>
        <dbReference type="EMBL" id="KAK9083804.1"/>
    </source>
</evidence>
<keyword evidence="2" id="KW-0732">Signal</keyword>
<dbReference type="PANTHER" id="PTHR33044">
    <property type="entry name" value="BIFUNCTIONAL INHIBITOR/LIPID-TRANSFER PROTEIN/SEED STORAGE 2S ALBUMIN SUPERFAMILY PROTEIN-RELATED"/>
    <property type="match status" value="1"/>
</dbReference>
<evidence type="ECO:0000256" key="1">
    <source>
        <dbReference type="ARBA" id="ARBA00009748"/>
    </source>
</evidence>
<dbReference type="InterPro" id="IPR043325">
    <property type="entry name" value="LTSS"/>
</dbReference>
<dbReference type="Proteomes" id="UP001419268">
    <property type="component" value="Unassembled WGS sequence"/>
</dbReference>
<dbReference type="CDD" id="cd00010">
    <property type="entry name" value="AAI_LTSS"/>
    <property type="match status" value="1"/>
</dbReference>
<sequence length="232" mass="24379">MEAFHRHEHGFRCFSRFIITTMVISSMTLFPTSFAQITSPCTLSMISSFTPCMNFITGSSSNGSSSPTSDCCGSLRSLMTSSMDCGCLLITASVPLNLPINRVLAISLPRACNMGAVPIQCKASGAPLPAPGTSPFGQSPPRTSAPSPNPSISSTGSVVPQALSPNGAQDPGTTSNVLPPLASPPTTTDTPSEFPGRRPVVTPSSAFSNLHYSPTLVFMVLWFTTAALLRRY</sequence>
<dbReference type="Gene3D" id="1.10.110.10">
    <property type="entry name" value="Plant lipid-transfer and hydrophobic proteins"/>
    <property type="match status" value="1"/>
</dbReference>
<evidence type="ECO:0000256" key="3">
    <source>
        <dbReference type="ARBA" id="ARBA00023157"/>
    </source>
</evidence>
<evidence type="ECO:0000259" key="6">
    <source>
        <dbReference type="SMART" id="SM00499"/>
    </source>
</evidence>